<dbReference type="EMBL" id="SODP01000002">
    <property type="protein sequence ID" value="TDW70810.1"/>
    <property type="molecule type" value="Genomic_DNA"/>
</dbReference>
<dbReference type="GO" id="GO:0005886">
    <property type="term" value="C:plasma membrane"/>
    <property type="evidence" value="ECO:0007669"/>
    <property type="project" value="UniProtKB-SubCell"/>
</dbReference>
<keyword evidence="8" id="KW-0732">Signal</keyword>
<dbReference type="AlphaFoldDB" id="A0A4R8C4P0"/>
<evidence type="ECO:0000259" key="9">
    <source>
        <dbReference type="Pfam" id="PF00482"/>
    </source>
</evidence>
<dbReference type="OrthoDB" id="3748275at2"/>
<feature type="transmembrane region" description="Helical" evidence="7">
    <location>
        <begin position="318"/>
        <end position="338"/>
    </location>
</feature>
<proteinExistence type="predicted"/>
<sequence>MTPAFLAAILTLLTCTLTLPPPAPLHRLQTQPNLTPPHPTPNSQPTSGPLPTRSRPPTRGPQPSRGPQPTRGPLPPGPQPTRSSQPTRSQLPTHGSQPTRGPLPPGPQPTRSPYPTRSPLRTRLTRAALLAPPTALATAILGSQALVSTLAIAAVLVLIANQRAQHQQQKSTAARRANIIEALDVLAADLSAGRPPIAALEGAASISPDLEVAHAAAKLGADVPTALIRASNKPGANSLRALAAAWRVTEESGAAFAALTERLANSLRADEAIHRQTEASLSGARSTARILAILPAFGIALGYALGAHPFTFLTTTPPGWLCLAAGLALTTTGLHWTTRLSQPATPIRVPHA</sequence>
<reference evidence="10 11" key="1">
    <citation type="submission" date="2019-03" db="EMBL/GenBank/DDBJ databases">
        <title>Genomic Encyclopedia of Type Strains, Phase III (KMG-III): the genomes of soil and plant-associated and newly described type strains.</title>
        <authorList>
            <person name="Whitman W."/>
        </authorList>
    </citation>
    <scope>NUCLEOTIDE SEQUENCE [LARGE SCALE GENOMIC DNA]</scope>
    <source>
        <strain evidence="10 11">VKM Ac-2573</strain>
    </source>
</reference>
<feature type="transmembrane region" description="Helical" evidence="7">
    <location>
        <begin position="135"/>
        <end position="160"/>
    </location>
</feature>
<evidence type="ECO:0000256" key="6">
    <source>
        <dbReference type="SAM" id="MobiDB-lite"/>
    </source>
</evidence>
<comment type="subcellular location">
    <subcellularLocation>
        <location evidence="1">Cell membrane</location>
        <topology evidence="1">Multi-pass membrane protein</topology>
    </subcellularLocation>
</comment>
<evidence type="ECO:0000256" key="2">
    <source>
        <dbReference type="ARBA" id="ARBA00022475"/>
    </source>
</evidence>
<feature type="domain" description="Type II secretion system protein GspF" evidence="9">
    <location>
        <begin position="183"/>
        <end position="300"/>
    </location>
</feature>
<evidence type="ECO:0000256" key="8">
    <source>
        <dbReference type="SAM" id="SignalP"/>
    </source>
</evidence>
<feature type="compositionally biased region" description="Pro residues" evidence="6">
    <location>
        <begin position="58"/>
        <end position="79"/>
    </location>
</feature>
<evidence type="ECO:0000256" key="1">
    <source>
        <dbReference type="ARBA" id="ARBA00004651"/>
    </source>
</evidence>
<feature type="transmembrane region" description="Helical" evidence="7">
    <location>
        <begin position="290"/>
        <end position="312"/>
    </location>
</feature>
<feature type="region of interest" description="Disordered" evidence="6">
    <location>
        <begin position="24"/>
        <end position="118"/>
    </location>
</feature>
<evidence type="ECO:0000256" key="3">
    <source>
        <dbReference type="ARBA" id="ARBA00022692"/>
    </source>
</evidence>
<evidence type="ECO:0000313" key="11">
    <source>
        <dbReference type="Proteomes" id="UP000295146"/>
    </source>
</evidence>
<accession>A0A4R8C4P0</accession>
<comment type="caution">
    <text evidence="10">The sequence shown here is derived from an EMBL/GenBank/DDBJ whole genome shotgun (WGS) entry which is preliminary data.</text>
</comment>
<dbReference type="Pfam" id="PF00482">
    <property type="entry name" value="T2SSF"/>
    <property type="match status" value="1"/>
</dbReference>
<dbReference type="PANTHER" id="PTHR35007:SF4">
    <property type="entry name" value="CONSERVED TRANSMEMBRANE PROTEIN-RELATED"/>
    <property type="match status" value="1"/>
</dbReference>
<evidence type="ECO:0000256" key="4">
    <source>
        <dbReference type="ARBA" id="ARBA00022989"/>
    </source>
</evidence>
<keyword evidence="2" id="KW-1003">Cell membrane</keyword>
<organism evidence="10 11">
    <name type="scientific">Kribbella pratensis</name>
    <dbReference type="NCBI Taxonomy" id="2512112"/>
    <lineage>
        <taxon>Bacteria</taxon>
        <taxon>Bacillati</taxon>
        <taxon>Actinomycetota</taxon>
        <taxon>Actinomycetes</taxon>
        <taxon>Propionibacteriales</taxon>
        <taxon>Kribbellaceae</taxon>
        <taxon>Kribbella</taxon>
    </lineage>
</organism>
<evidence type="ECO:0000256" key="5">
    <source>
        <dbReference type="ARBA" id="ARBA00023136"/>
    </source>
</evidence>
<evidence type="ECO:0000256" key="7">
    <source>
        <dbReference type="SAM" id="Phobius"/>
    </source>
</evidence>
<dbReference type="PANTHER" id="PTHR35007">
    <property type="entry name" value="INTEGRAL MEMBRANE PROTEIN-RELATED"/>
    <property type="match status" value="1"/>
</dbReference>
<feature type="signal peptide" evidence="8">
    <location>
        <begin position="1"/>
        <end position="23"/>
    </location>
</feature>
<keyword evidence="11" id="KW-1185">Reference proteome</keyword>
<name>A0A4R8C4P0_9ACTN</name>
<feature type="compositionally biased region" description="Pro residues" evidence="6">
    <location>
        <begin position="101"/>
        <end position="112"/>
    </location>
</feature>
<feature type="compositionally biased region" description="Polar residues" evidence="6">
    <location>
        <begin position="83"/>
        <end position="95"/>
    </location>
</feature>
<dbReference type="InterPro" id="IPR018076">
    <property type="entry name" value="T2SS_GspF_dom"/>
</dbReference>
<keyword evidence="5 7" id="KW-0472">Membrane</keyword>
<dbReference type="Proteomes" id="UP000295146">
    <property type="component" value="Unassembled WGS sequence"/>
</dbReference>
<gene>
    <name evidence="10" type="ORF">EV653_4871</name>
</gene>
<keyword evidence="3 7" id="KW-0812">Transmembrane</keyword>
<keyword evidence="4 7" id="KW-1133">Transmembrane helix</keyword>
<protein>
    <submittedName>
        <fullName evidence="10">Flp pilus assembly protein TadB</fullName>
    </submittedName>
</protein>
<feature type="chain" id="PRO_5038907547" evidence="8">
    <location>
        <begin position="24"/>
        <end position="352"/>
    </location>
</feature>
<evidence type="ECO:0000313" key="10">
    <source>
        <dbReference type="EMBL" id="TDW70810.1"/>
    </source>
</evidence>